<protein>
    <submittedName>
        <fullName evidence="1">PiggyBac transposable element-derived protein 3-like</fullName>
    </submittedName>
</protein>
<sequence length="74" mass="8818">MLFGVKITVHVYPLKINNEDLQKYFESIDPHTGPVRDKIHTIRPLIESLRKRFSSIPIEENYILLHFLFLINKQ</sequence>
<proteinExistence type="predicted"/>
<dbReference type="AlphaFoldDB" id="A0A6G0Y8F1"/>
<reference evidence="1 2" key="1">
    <citation type="submission" date="2019-08" db="EMBL/GenBank/DDBJ databases">
        <title>Whole genome of Aphis craccivora.</title>
        <authorList>
            <person name="Voronova N.V."/>
            <person name="Shulinski R.S."/>
            <person name="Bandarenka Y.V."/>
            <person name="Zhorov D.G."/>
            <person name="Warner D."/>
        </authorList>
    </citation>
    <scope>NUCLEOTIDE SEQUENCE [LARGE SCALE GENOMIC DNA]</scope>
    <source>
        <strain evidence="1">180601</strain>
        <tissue evidence="1">Whole Body</tissue>
    </source>
</reference>
<keyword evidence="2" id="KW-1185">Reference proteome</keyword>
<dbReference type="EMBL" id="VUJU01005543">
    <property type="protein sequence ID" value="KAF0750915.1"/>
    <property type="molecule type" value="Genomic_DNA"/>
</dbReference>
<dbReference type="Proteomes" id="UP000478052">
    <property type="component" value="Unassembled WGS sequence"/>
</dbReference>
<gene>
    <name evidence="1" type="ORF">FWK35_00018254</name>
</gene>
<comment type="caution">
    <text evidence="1">The sequence shown here is derived from an EMBL/GenBank/DDBJ whole genome shotgun (WGS) entry which is preliminary data.</text>
</comment>
<organism evidence="1 2">
    <name type="scientific">Aphis craccivora</name>
    <name type="common">Cowpea aphid</name>
    <dbReference type="NCBI Taxonomy" id="307492"/>
    <lineage>
        <taxon>Eukaryota</taxon>
        <taxon>Metazoa</taxon>
        <taxon>Ecdysozoa</taxon>
        <taxon>Arthropoda</taxon>
        <taxon>Hexapoda</taxon>
        <taxon>Insecta</taxon>
        <taxon>Pterygota</taxon>
        <taxon>Neoptera</taxon>
        <taxon>Paraneoptera</taxon>
        <taxon>Hemiptera</taxon>
        <taxon>Sternorrhyncha</taxon>
        <taxon>Aphidomorpha</taxon>
        <taxon>Aphidoidea</taxon>
        <taxon>Aphididae</taxon>
        <taxon>Aphidini</taxon>
        <taxon>Aphis</taxon>
        <taxon>Aphis</taxon>
    </lineage>
</organism>
<accession>A0A6G0Y8F1</accession>
<evidence type="ECO:0000313" key="2">
    <source>
        <dbReference type="Proteomes" id="UP000478052"/>
    </source>
</evidence>
<name>A0A6G0Y8F1_APHCR</name>
<evidence type="ECO:0000313" key="1">
    <source>
        <dbReference type="EMBL" id="KAF0750915.1"/>
    </source>
</evidence>